<feature type="region of interest" description="Disordered" evidence="1">
    <location>
        <begin position="1038"/>
        <end position="1162"/>
    </location>
</feature>
<reference evidence="2 3" key="1">
    <citation type="journal article" date="2014" name="Nat. Commun.">
        <title>Klebsormidium flaccidum genome reveals primary factors for plant terrestrial adaptation.</title>
        <authorList>
            <person name="Hori K."/>
            <person name="Maruyama F."/>
            <person name="Fujisawa T."/>
            <person name="Togashi T."/>
            <person name="Yamamoto N."/>
            <person name="Seo M."/>
            <person name="Sato S."/>
            <person name="Yamada T."/>
            <person name="Mori H."/>
            <person name="Tajima N."/>
            <person name="Moriyama T."/>
            <person name="Ikeuchi M."/>
            <person name="Watanabe M."/>
            <person name="Wada H."/>
            <person name="Kobayashi K."/>
            <person name="Saito M."/>
            <person name="Masuda T."/>
            <person name="Sasaki-Sekimoto Y."/>
            <person name="Mashiguchi K."/>
            <person name="Awai K."/>
            <person name="Shimojima M."/>
            <person name="Masuda S."/>
            <person name="Iwai M."/>
            <person name="Nobusawa T."/>
            <person name="Narise T."/>
            <person name="Kondo S."/>
            <person name="Saito H."/>
            <person name="Sato R."/>
            <person name="Murakawa M."/>
            <person name="Ihara Y."/>
            <person name="Oshima-Yamada Y."/>
            <person name="Ohtaka K."/>
            <person name="Satoh M."/>
            <person name="Sonobe K."/>
            <person name="Ishii M."/>
            <person name="Ohtani R."/>
            <person name="Kanamori-Sato M."/>
            <person name="Honoki R."/>
            <person name="Miyazaki D."/>
            <person name="Mochizuki H."/>
            <person name="Umetsu J."/>
            <person name="Higashi K."/>
            <person name="Shibata D."/>
            <person name="Kamiya Y."/>
            <person name="Sato N."/>
            <person name="Nakamura Y."/>
            <person name="Tabata S."/>
            <person name="Ida S."/>
            <person name="Kurokawa K."/>
            <person name="Ohta H."/>
        </authorList>
    </citation>
    <scope>NUCLEOTIDE SEQUENCE [LARGE SCALE GENOMIC DNA]</scope>
    <source>
        <strain evidence="2 3">NIES-2285</strain>
    </source>
</reference>
<dbReference type="EMBL" id="DF237639">
    <property type="protein sequence ID" value="GAQ90832.1"/>
    <property type="molecule type" value="Genomic_DNA"/>
</dbReference>
<name>A0A1Y1IKZ8_KLENI</name>
<evidence type="ECO:0000313" key="2">
    <source>
        <dbReference type="EMBL" id="GAQ90832.1"/>
    </source>
</evidence>
<feature type="compositionally biased region" description="Gly residues" evidence="1">
    <location>
        <begin position="1244"/>
        <end position="1264"/>
    </location>
</feature>
<feature type="region of interest" description="Disordered" evidence="1">
    <location>
        <begin position="593"/>
        <end position="748"/>
    </location>
</feature>
<protein>
    <submittedName>
        <fullName evidence="2">Uncharacterized protein</fullName>
    </submittedName>
</protein>
<feature type="compositionally biased region" description="Basic and acidic residues" evidence="1">
    <location>
        <begin position="486"/>
        <end position="506"/>
    </location>
</feature>
<feature type="compositionally biased region" description="Basic and acidic residues" evidence="1">
    <location>
        <begin position="150"/>
        <end position="167"/>
    </location>
</feature>
<feature type="compositionally biased region" description="Basic and acidic residues" evidence="1">
    <location>
        <begin position="953"/>
        <end position="979"/>
    </location>
</feature>
<feature type="compositionally biased region" description="Polar residues" evidence="1">
    <location>
        <begin position="1123"/>
        <end position="1135"/>
    </location>
</feature>
<dbReference type="AlphaFoldDB" id="A0A1Y1IKZ8"/>
<feature type="compositionally biased region" description="Basic and acidic residues" evidence="1">
    <location>
        <begin position="72"/>
        <end position="85"/>
    </location>
</feature>
<feature type="compositionally biased region" description="Gly residues" evidence="1">
    <location>
        <begin position="231"/>
        <end position="242"/>
    </location>
</feature>
<dbReference type="Proteomes" id="UP000054558">
    <property type="component" value="Unassembled WGS sequence"/>
</dbReference>
<feature type="compositionally biased region" description="Basic and acidic residues" evidence="1">
    <location>
        <begin position="270"/>
        <end position="281"/>
    </location>
</feature>
<feature type="compositionally biased region" description="Polar residues" evidence="1">
    <location>
        <begin position="1223"/>
        <end position="1233"/>
    </location>
</feature>
<accession>A0A1Y1IKZ8</accession>
<feature type="compositionally biased region" description="Basic and acidic residues" evidence="1">
    <location>
        <begin position="703"/>
        <end position="713"/>
    </location>
</feature>
<feature type="region of interest" description="Disordered" evidence="1">
    <location>
        <begin position="561"/>
        <end position="581"/>
    </location>
</feature>
<feature type="compositionally biased region" description="Low complexity" evidence="1">
    <location>
        <begin position="448"/>
        <end position="458"/>
    </location>
</feature>
<proteinExistence type="predicted"/>
<feature type="compositionally biased region" description="Basic and acidic residues" evidence="1">
    <location>
        <begin position="421"/>
        <end position="447"/>
    </location>
</feature>
<dbReference type="OMA" id="RNISMAR"/>
<keyword evidence="3" id="KW-1185">Reference proteome</keyword>
<organism evidence="2 3">
    <name type="scientific">Klebsormidium nitens</name>
    <name type="common">Green alga</name>
    <name type="synonym">Ulothrix nitens</name>
    <dbReference type="NCBI Taxonomy" id="105231"/>
    <lineage>
        <taxon>Eukaryota</taxon>
        <taxon>Viridiplantae</taxon>
        <taxon>Streptophyta</taxon>
        <taxon>Klebsormidiophyceae</taxon>
        <taxon>Klebsormidiales</taxon>
        <taxon>Klebsormidiaceae</taxon>
        <taxon>Klebsormidium</taxon>
    </lineage>
</organism>
<feature type="compositionally biased region" description="Low complexity" evidence="1">
    <location>
        <begin position="1052"/>
        <end position="1093"/>
    </location>
</feature>
<feature type="region of interest" description="Disordered" evidence="1">
    <location>
        <begin position="1207"/>
        <end position="1273"/>
    </location>
</feature>
<feature type="region of interest" description="Disordered" evidence="1">
    <location>
        <begin position="838"/>
        <end position="862"/>
    </location>
</feature>
<gene>
    <name evidence="2" type="ORF">KFL_006900080</name>
</gene>
<evidence type="ECO:0000256" key="1">
    <source>
        <dbReference type="SAM" id="MobiDB-lite"/>
    </source>
</evidence>
<feature type="region of interest" description="Disordered" evidence="1">
    <location>
        <begin position="953"/>
        <end position="989"/>
    </location>
</feature>
<feature type="compositionally biased region" description="Basic and acidic residues" evidence="1">
    <location>
        <begin position="247"/>
        <end position="257"/>
    </location>
</feature>
<feature type="region of interest" description="Disordered" evidence="1">
    <location>
        <begin position="876"/>
        <end position="919"/>
    </location>
</feature>
<feature type="compositionally biased region" description="Low complexity" evidence="1">
    <location>
        <begin position="593"/>
        <end position="606"/>
    </location>
</feature>
<feature type="compositionally biased region" description="Gly residues" evidence="1">
    <location>
        <begin position="1138"/>
        <end position="1154"/>
    </location>
</feature>
<feature type="compositionally biased region" description="Basic and acidic residues" evidence="1">
    <location>
        <begin position="208"/>
        <end position="217"/>
    </location>
</feature>
<feature type="region of interest" description="Disordered" evidence="1">
    <location>
        <begin position="70"/>
        <end position="506"/>
    </location>
</feature>
<evidence type="ECO:0000313" key="3">
    <source>
        <dbReference type="Proteomes" id="UP000054558"/>
    </source>
</evidence>
<feature type="compositionally biased region" description="Basic and acidic residues" evidence="1">
    <location>
        <begin position="295"/>
        <end position="309"/>
    </location>
</feature>
<feature type="compositionally biased region" description="Polar residues" evidence="1">
    <location>
        <begin position="378"/>
        <end position="392"/>
    </location>
</feature>
<sequence length="1273" mass="132785">MSTNDFEGYSLRLADKHGQPRSMLAASLEKASSFLASSPSGRVRLQYSRELLLELSTKKECNVCPAEVPTVLRKDYTGPGAKEDEGILIQRGPRNTPVKGADGEGRSPQENGPSSWQHERDRDAWRPTGRPRSFEDETAHMGGRGLQRGGPDRERDRWDKERGEKEIGAGPQRGNGPRNFAENHRPINPPGFGGARWGETRAGPGGRFRPDDRDREGYNGPGRFRGDEGGRGAGPGHHGPGGPARPLWDHPSGRDRGPPGAGASRPGPGFDRRGPSDDKRGPPARPTGGSDWDTDNYKDDETFGFDDPKQQTGTEKEEEEKRRRVQFEKEFEAMRQARHKKPEAAEGENTPSKKHDEDGIWDTNLSFEESSTTTTVTAGGQVNRRTVTSTLTGLRAPPGFGGGAFRKGEDLAGPVTPRTPRASDGDWRINKRVVTEESVEPAKDKTPAKAAEAGAAGAKEGKSESSWLKTPGGPSLLDTIFASGDKGAKETKDEEGSAKEGSAKRGESLVLKNLFKNAHKKVFPGLADDDPVTEAVLSDRWADAVEAEEADAKASKFARWFNSEEPRPASTPGAEAQKEESVLASSALLSILQKPSASAHSEAAPAQGGPANPLDLLFPSSTGSAPKAMPAGPSLAEIEQAMQSAAGGQKNERGSSGAGKQGSRPTDDLVGTPKQSVGGLQDSAPESKPKASKAEPGGVAVKGLRDLVEQEKRKDRKNASGGALLGPLEDVLTGKPGNGAGTDARNRAPDVQLAELRTGKENDAGVPAGGAKADWAADGKALLFGAQTQAPASAPGGMLASIFGAGPGPKPAGVPGKKADAPVFMTLEDIEKSLLEEAGKPRAGEVAKPPPATAAPTPSGKADVVASMHLLSLLKKGPQTGQPAGPMDAGPTDAEPESKGPGGADSKTLTGAAKGGINGSFLEEGGWSFPEGEGPMSGAATFFGGPVEKSKAEVAGKQEGLRETGRDAGTRPQATREGEFVNGFGDGVQDEPEMVGDLLMRRHLAGHDIGASRFVQLEGQSEVALAEENMHRVSRLGAPEGSGWRGGPPGPFYGAPQAQQQAPPGMVPPQAMHHLHQQHQQLPPHLAGLWPYGANGGPFGPGPPSGSFYGGDRGPYAGDDRQNQVLERQGSGASNGPSQGGPFGQPQGHAGGMQGPPIPGILPPYAFDLRGLVPMAGPQGMPPQFAHMSGPLPGAYMRPLFNLPYTPEGLHGGGPPQAMYGPPSSQSGRSGEQQLGRPPPSQFLGGGPYGSDFWGGGQPGGLSSGEGMPSAAR</sequence>
<feature type="compositionally biased region" description="Basic and acidic residues" evidence="1">
    <location>
        <begin position="319"/>
        <end position="335"/>
    </location>
</feature>